<keyword evidence="3" id="KW-0812">Transmembrane</keyword>
<feature type="chain" id="PRO_5016896522" evidence="6">
    <location>
        <begin position="24"/>
        <end position="153"/>
    </location>
</feature>
<dbReference type="Gene3D" id="3.30.450.20">
    <property type="entry name" value="PAS domain"/>
    <property type="match status" value="1"/>
</dbReference>
<dbReference type="Proteomes" id="UP000254343">
    <property type="component" value="Unassembled WGS sequence"/>
</dbReference>
<organism evidence="8 9">
    <name type="scientific">Afipia felis</name>
    <name type="common">Cat scratch disease bacillus</name>
    <dbReference type="NCBI Taxonomy" id="1035"/>
    <lineage>
        <taxon>Bacteria</taxon>
        <taxon>Pseudomonadati</taxon>
        <taxon>Pseudomonadota</taxon>
        <taxon>Alphaproteobacteria</taxon>
        <taxon>Hyphomicrobiales</taxon>
        <taxon>Nitrobacteraceae</taxon>
        <taxon>Afipia</taxon>
    </lineage>
</organism>
<evidence type="ECO:0000313" key="9">
    <source>
        <dbReference type="Proteomes" id="UP000254343"/>
    </source>
</evidence>
<evidence type="ECO:0000256" key="5">
    <source>
        <dbReference type="ARBA" id="ARBA00023136"/>
    </source>
</evidence>
<comment type="subcellular location">
    <subcellularLocation>
        <location evidence="1">Cell membrane</location>
        <topology evidence="1">Multi-pass membrane protein</topology>
    </subcellularLocation>
</comment>
<dbReference type="GO" id="GO:0005886">
    <property type="term" value="C:plasma membrane"/>
    <property type="evidence" value="ECO:0007669"/>
    <property type="project" value="UniProtKB-SubCell"/>
</dbReference>
<proteinExistence type="predicted"/>
<reference evidence="8 9" key="1">
    <citation type="submission" date="2018-06" db="EMBL/GenBank/DDBJ databases">
        <authorList>
            <consortium name="Pathogen Informatics"/>
            <person name="Doyle S."/>
        </authorList>
    </citation>
    <scope>NUCLEOTIDE SEQUENCE [LARGE SCALE GENOMIC DNA]</scope>
    <source>
        <strain evidence="8 9">NCTC12722</strain>
    </source>
</reference>
<keyword evidence="4" id="KW-1133">Transmembrane helix</keyword>
<evidence type="ECO:0000256" key="6">
    <source>
        <dbReference type="SAM" id="SignalP"/>
    </source>
</evidence>
<dbReference type="EMBL" id="UIGB01000001">
    <property type="protein sequence ID" value="SUU85631.1"/>
    <property type="molecule type" value="Genomic_DNA"/>
</dbReference>
<keyword evidence="5" id="KW-0472">Membrane</keyword>
<keyword evidence="6" id="KW-0732">Signal</keyword>
<dbReference type="InterPro" id="IPR004010">
    <property type="entry name" value="Double_Cache_2"/>
</dbReference>
<dbReference type="Pfam" id="PF08269">
    <property type="entry name" value="dCache_2"/>
    <property type="match status" value="1"/>
</dbReference>
<evidence type="ECO:0000256" key="2">
    <source>
        <dbReference type="ARBA" id="ARBA00022475"/>
    </source>
</evidence>
<accession>A0A380W9L2</accession>
<dbReference type="SMART" id="SM01049">
    <property type="entry name" value="Cache_2"/>
    <property type="match status" value="1"/>
</dbReference>
<evidence type="ECO:0000256" key="1">
    <source>
        <dbReference type="ARBA" id="ARBA00004651"/>
    </source>
</evidence>
<dbReference type="RefSeq" id="WP_002716457.1">
    <property type="nucleotide sequence ID" value="NZ_UFSI01000001.1"/>
</dbReference>
<dbReference type="OrthoDB" id="8454481at2"/>
<dbReference type="AlphaFoldDB" id="A0A380W9L2"/>
<feature type="signal peptide" evidence="6">
    <location>
        <begin position="1"/>
        <end position="23"/>
    </location>
</feature>
<dbReference type="InterPro" id="IPR033480">
    <property type="entry name" value="sCache_2"/>
</dbReference>
<protein>
    <submittedName>
        <fullName evidence="8">Methyl-accepting chemotaxis protein 4</fullName>
    </submittedName>
</protein>
<sequence>MNCSKFFFVLAAAACLQIGAASAADKGNAEDAVKLMNKAEKHYKEAGKEKALADFTNDKTNFVDRDLYLFCFNKTDGHWTAHGNNPALIGRDLLQIKDANGKLFGGEMKQVVADKKEGWVDYMWMNPTTKKIDAKTSFVRGIGDQICGVGIYK</sequence>
<evidence type="ECO:0000256" key="3">
    <source>
        <dbReference type="ARBA" id="ARBA00022692"/>
    </source>
</evidence>
<name>A0A380W9L2_AFIFE</name>
<evidence type="ECO:0000313" key="8">
    <source>
        <dbReference type="EMBL" id="SUU85631.1"/>
    </source>
</evidence>
<evidence type="ECO:0000256" key="4">
    <source>
        <dbReference type="ARBA" id="ARBA00022989"/>
    </source>
</evidence>
<evidence type="ECO:0000259" key="7">
    <source>
        <dbReference type="SMART" id="SM01049"/>
    </source>
</evidence>
<keyword evidence="2" id="KW-1003">Cell membrane</keyword>
<feature type="domain" description="Single Cache" evidence="7">
    <location>
        <begin position="26"/>
        <end position="106"/>
    </location>
</feature>
<gene>
    <name evidence="8" type="primary">mcp4_7</name>
    <name evidence="8" type="ORF">NCTC12722_02846</name>
</gene>